<proteinExistence type="predicted"/>
<sequence length="99" mass="10728">MIVFIVAFDLEARVRFLWGKRGTAEGAGATCGAGWEVRGKRPPAAAAPAANSTTIHHLDITRHGMHGMRKSRSQTYCHTAASRLTASYAHASTFTFVVR</sequence>
<comment type="caution">
    <text evidence="1">The sequence shown here is derived from an EMBL/GenBank/DDBJ whole genome shotgun (WGS) entry which is preliminary data.</text>
</comment>
<reference evidence="1 2" key="1">
    <citation type="submission" date="2020-04" db="EMBL/GenBank/DDBJ databases">
        <authorList>
            <person name="Wallbank WR R."/>
            <person name="Pardo Diaz C."/>
            <person name="Kozak K."/>
            <person name="Martin S."/>
            <person name="Jiggins C."/>
            <person name="Moest M."/>
            <person name="Warren A I."/>
            <person name="Byers J.R.P. K."/>
            <person name="Montejo-Kovacevich G."/>
            <person name="Yen C E."/>
        </authorList>
    </citation>
    <scope>NUCLEOTIDE SEQUENCE [LARGE SCALE GENOMIC DNA]</scope>
</reference>
<dbReference type="AlphaFoldDB" id="A0A8S0YXI9"/>
<gene>
    <name evidence="1" type="ORF">APLA_LOCUS2351</name>
</gene>
<dbReference type="EMBL" id="CADEBC010000205">
    <property type="protein sequence ID" value="CAB3225117.1"/>
    <property type="molecule type" value="Genomic_DNA"/>
</dbReference>
<name>A0A8S0YXI9_ARCPL</name>
<evidence type="ECO:0000313" key="1">
    <source>
        <dbReference type="EMBL" id="CAB3225117.1"/>
    </source>
</evidence>
<keyword evidence="2" id="KW-1185">Reference proteome</keyword>
<dbReference type="Proteomes" id="UP000494106">
    <property type="component" value="Unassembled WGS sequence"/>
</dbReference>
<evidence type="ECO:0000313" key="2">
    <source>
        <dbReference type="Proteomes" id="UP000494106"/>
    </source>
</evidence>
<organism evidence="1 2">
    <name type="scientific">Arctia plantaginis</name>
    <name type="common">Wood tiger moth</name>
    <name type="synonym">Phalaena plantaginis</name>
    <dbReference type="NCBI Taxonomy" id="874455"/>
    <lineage>
        <taxon>Eukaryota</taxon>
        <taxon>Metazoa</taxon>
        <taxon>Ecdysozoa</taxon>
        <taxon>Arthropoda</taxon>
        <taxon>Hexapoda</taxon>
        <taxon>Insecta</taxon>
        <taxon>Pterygota</taxon>
        <taxon>Neoptera</taxon>
        <taxon>Endopterygota</taxon>
        <taxon>Lepidoptera</taxon>
        <taxon>Glossata</taxon>
        <taxon>Ditrysia</taxon>
        <taxon>Noctuoidea</taxon>
        <taxon>Erebidae</taxon>
        <taxon>Arctiinae</taxon>
        <taxon>Arctia</taxon>
    </lineage>
</organism>
<protein>
    <submittedName>
        <fullName evidence="1">Uncharacterized protein</fullName>
    </submittedName>
</protein>
<accession>A0A8S0YXI9</accession>